<keyword evidence="1" id="KW-0812">Transmembrane</keyword>
<feature type="transmembrane region" description="Helical" evidence="1">
    <location>
        <begin position="14"/>
        <end position="33"/>
    </location>
</feature>
<evidence type="ECO:0000313" key="3">
    <source>
        <dbReference type="Proteomes" id="UP001167919"/>
    </source>
</evidence>
<comment type="caution">
    <text evidence="2">The sequence shown here is derived from an EMBL/GenBank/DDBJ whole genome shotgun (WGS) entry which is preliminary data.</text>
</comment>
<name>A0AAJ1R7R6_9LACO</name>
<feature type="transmembrane region" description="Helical" evidence="1">
    <location>
        <begin position="201"/>
        <end position="220"/>
    </location>
</feature>
<feature type="transmembrane region" description="Helical" evidence="1">
    <location>
        <begin position="151"/>
        <end position="171"/>
    </location>
</feature>
<dbReference type="EMBL" id="SDWY01000001">
    <property type="protein sequence ID" value="MDN6899684.1"/>
    <property type="molecule type" value="Genomic_DNA"/>
</dbReference>
<evidence type="ECO:0008006" key="4">
    <source>
        <dbReference type="Google" id="ProtNLM"/>
    </source>
</evidence>
<feature type="transmembrane region" description="Helical" evidence="1">
    <location>
        <begin position="232"/>
        <end position="248"/>
    </location>
</feature>
<feature type="transmembrane region" description="Helical" evidence="1">
    <location>
        <begin position="39"/>
        <end position="60"/>
    </location>
</feature>
<keyword evidence="1" id="KW-1133">Transmembrane helix</keyword>
<sequence length="674" mass="77024">MHKKFNFVFSFKQLLILILMFSLIIGICGNIAYPFENSGFLILVPLVLIGPFLVIRLYRYLRRLPQRLLKRIFWIFFGLIILVQIYIFSAMPATVYHDPFRVIQQAEQFSTGDIDWTSNYFWRYPNNIPLTILIGNWFKFMNLLGLTPNTAIHVLSMVTTDSLILLLSIIARKISQNWALVVIGQLFFLFSSYAYTYNLQVFYSDVPIYLAVAGTLLILLKWQKSDFKNKRNRYLSLCLLFGEVLLAEVIKPNFLIIAIAAFLTLVLLLITKQHDMRQIWPPFLTIICAIILSFPATKILDNSINFKNNLRYELPVTHWIYMGLNTSNGGSYSGPDTQAASALPNLKAREKADLKGISRRLKTAGLSGLIKLWVTKVGVLLNVANYNRSYTGGYVKSPVWFQSWQTWWSNIASLVLRLAFVTIYALALISLYRLFKERNVTPLIMFSLLTIVGYLAFHTFFWEAEDRYGQAIIPAIFLIIDQAFATNDLALKKLKIKPVVPILASTAAVFMIAGYLKVNSQLISQQGIVTIAQRSQLSSQYGPKTTWLPPHRSVTQNVTIDATNDYFSMLKVNKSKATATLTNRSSDKKFNITAGHTSYKILNQLKPGQYQIKVTNPTNHRQKIWLVKTHAYQLGQDSATTPSPTWGKRSFVYLFSQNRVYYDQSSSDIVKVRK</sequence>
<dbReference type="Proteomes" id="UP001167919">
    <property type="component" value="Unassembled WGS sequence"/>
</dbReference>
<feature type="transmembrane region" description="Helical" evidence="1">
    <location>
        <begin position="72"/>
        <end position="91"/>
    </location>
</feature>
<evidence type="ECO:0000256" key="1">
    <source>
        <dbReference type="SAM" id="Phobius"/>
    </source>
</evidence>
<feature type="transmembrane region" description="Helical" evidence="1">
    <location>
        <begin position="283"/>
        <end position="300"/>
    </location>
</feature>
<reference evidence="2" key="1">
    <citation type="submission" date="2019-01" db="EMBL/GenBank/DDBJ databases">
        <title>Oenococcus sicerae UCMA17102.</title>
        <authorList>
            <person name="Cousin F.J."/>
            <person name="Le Guellec R."/>
            <person name="Cretenet M."/>
        </authorList>
    </citation>
    <scope>NUCLEOTIDE SEQUENCE</scope>
    <source>
        <strain evidence="2">UCMA17102</strain>
    </source>
</reference>
<dbReference type="RefSeq" id="WP_301710932.1">
    <property type="nucleotide sequence ID" value="NZ_SDWY01000001.1"/>
</dbReference>
<dbReference type="AlphaFoldDB" id="A0AAJ1R7R6"/>
<organism evidence="2 3">
    <name type="scientific">Oenococcus sicerae</name>
    <dbReference type="NCBI Taxonomy" id="2203724"/>
    <lineage>
        <taxon>Bacteria</taxon>
        <taxon>Bacillati</taxon>
        <taxon>Bacillota</taxon>
        <taxon>Bacilli</taxon>
        <taxon>Lactobacillales</taxon>
        <taxon>Lactobacillaceae</taxon>
        <taxon>Oenococcus</taxon>
    </lineage>
</organism>
<proteinExistence type="predicted"/>
<evidence type="ECO:0000313" key="2">
    <source>
        <dbReference type="EMBL" id="MDN6899684.1"/>
    </source>
</evidence>
<accession>A0AAJ1R7R6</accession>
<feature type="transmembrane region" description="Helical" evidence="1">
    <location>
        <begin position="443"/>
        <end position="462"/>
    </location>
</feature>
<feature type="transmembrane region" description="Helical" evidence="1">
    <location>
        <begin position="178"/>
        <end position="195"/>
    </location>
</feature>
<protein>
    <recommendedName>
        <fullName evidence="4">Glycosyltransferase RgtA/B/C/D-like domain-containing protein</fullName>
    </recommendedName>
</protein>
<feature type="transmembrane region" description="Helical" evidence="1">
    <location>
        <begin position="498"/>
        <end position="516"/>
    </location>
</feature>
<feature type="transmembrane region" description="Helical" evidence="1">
    <location>
        <begin position="254"/>
        <end position="271"/>
    </location>
</feature>
<keyword evidence="1" id="KW-0472">Membrane</keyword>
<feature type="transmembrane region" description="Helical" evidence="1">
    <location>
        <begin position="407"/>
        <end position="431"/>
    </location>
</feature>
<gene>
    <name evidence="2" type="ORF">EVC35_01510</name>
</gene>